<evidence type="ECO:0000313" key="11">
    <source>
        <dbReference type="Proteomes" id="UP000563151"/>
    </source>
</evidence>
<dbReference type="Pfam" id="PF00512">
    <property type="entry name" value="HisKA"/>
    <property type="match status" value="1"/>
</dbReference>
<feature type="transmembrane region" description="Helical" evidence="8">
    <location>
        <begin position="12"/>
        <end position="37"/>
    </location>
</feature>
<dbReference type="CDD" id="cd00075">
    <property type="entry name" value="HATPase"/>
    <property type="match status" value="1"/>
</dbReference>
<dbReference type="CDD" id="cd00082">
    <property type="entry name" value="HisKA"/>
    <property type="match status" value="1"/>
</dbReference>
<proteinExistence type="predicted"/>
<accession>A0A923J0D8</accession>
<dbReference type="InterPro" id="IPR036890">
    <property type="entry name" value="HATPase_C_sf"/>
</dbReference>
<dbReference type="GO" id="GO:0000155">
    <property type="term" value="F:phosphorelay sensor kinase activity"/>
    <property type="evidence" value="ECO:0007669"/>
    <property type="project" value="InterPro"/>
</dbReference>
<dbReference type="PANTHER" id="PTHR45453">
    <property type="entry name" value="PHOSPHATE REGULON SENSOR PROTEIN PHOR"/>
    <property type="match status" value="1"/>
</dbReference>
<dbReference type="AlphaFoldDB" id="A0A923J0D8"/>
<dbReference type="PROSITE" id="PS50109">
    <property type="entry name" value="HIS_KIN"/>
    <property type="match status" value="1"/>
</dbReference>
<evidence type="ECO:0000256" key="2">
    <source>
        <dbReference type="ARBA" id="ARBA00004370"/>
    </source>
</evidence>
<evidence type="ECO:0000256" key="4">
    <source>
        <dbReference type="ARBA" id="ARBA00022553"/>
    </source>
</evidence>
<comment type="subcellular location">
    <subcellularLocation>
        <location evidence="2">Membrane</location>
    </subcellularLocation>
</comment>
<evidence type="ECO:0000256" key="7">
    <source>
        <dbReference type="ARBA" id="ARBA00023012"/>
    </source>
</evidence>
<dbReference type="Proteomes" id="UP000563151">
    <property type="component" value="Unassembled WGS sequence"/>
</dbReference>
<dbReference type="GO" id="GO:0016036">
    <property type="term" value="P:cellular response to phosphate starvation"/>
    <property type="evidence" value="ECO:0007669"/>
    <property type="project" value="TreeGrafter"/>
</dbReference>
<dbReference type="GO" id="GO:0005886">
    <property type="term" value="C:plasma membrane"/>
    <property type="evidence" value="ECO:0007669"/>
    <property type="project" value="TreeGrafter"/>
</dbReference>
<dbReference type="Gene3D" id="1.10.287.130">
    <property type="match status" value="1"/>
</dbReference>
<dbReference type="InterPro" id="IPR003661">
    <property type="entry name" value="HisK_dim/P_dom"/>
</dbReference>
<keyword evidence="8" id="KW-0812">Transmembrane</keyword>
<dbReference type="Pfam" id="PF02518">
    <property type="entry name" value="HATPase_c"/>
    <property type="match status" value="1"/>
</dbReference>
<dbReference type="InterPro" id="IPR050351">
    <property type="entry name" value="BphY/WalK/GraS-like"/>
</dbReference>
<evidence type="ECO:0000256" key="6">
    <source>
        <dbReference type="ARBA" id="ARBA00022777"/>
    </source>
</evidence>
<feature type="domain" description="Histidine kinase" evidence="9">
    <location>
        <begin position="156"/>
        <end position="370"/>
    </location>
</feature>
<keyword evidence="4" id="KW-0597">Phosphoprotein</keyword>
<keyword evidence="8" id="KW-0472">Membrane</keyword>
<reference evidence="10 11" key="1">
    <citation type="submission" date="2020-04" db="EMBL/GenBank/DDBJ databases">
        <title>Genomic insights into acetone-butanol-ethanol (ABE) fermentation by sequencing solventogenic clostridia strains.</title>
        <authorList>
            <person name="Brown S."/>
        </authorList>
    </citation>
    <scope>NUCLEOTIDE SEQUENCE [LARGE SCALE GENOMIC DNA]</scope>
    <source>
        <strain evidence="10 11">DJ011</strain>
    </source>
</reference>
<gene>
    <name evidence="10" type="ORF">HGG79_10580</name>
</gene>
<dbReference type="EMBL" id="JAAZWO010000011">
    <property type="protein sequence ID" value="MBC2398216.1"/>
    <property type="molecule type" value="Genomic_DNA"/>
</dbReference>
<dbReference type="SUPFAM" id="SSF47384">
    <property type="entry name" value="Homodimeric domain of signal transducing histidine kinase"/>
    <property type="match status" value="1"/>
</dbReference>
<dbReference type="GO" id="GO:0004721">
    <property type="term" value="F:phosphoprotein phosphatase activity"/>
    <property type="evidence" value="ECO:0007669"/>
    <property type="project" value="TreeGrafter"/>
</dbReference>
<dbReference type="InterPro" id="IPR005467">
    <property type="entry name" value="His_kinase_dom"/>
</dbReference>
<name>A0A923J0D8_CLOTT</name>
<dbReference type="SMART" id="SM00388">
    <property type="entry name" value="HisKA"/>
    <property type="match status" value="1"/>
</dbReference>
<dbReference type="SUPFAM" id="SSF55874">
    <property type="entry name" value="ATPase domain of HSP90 chaperone/DNA topoisomerase II/histidine kinase"/>
    <property type="match status" value="1"/>
</dbReference>
<dbReference type="InterPro" id="IPR004358">
    <property type="entry name" value="Sig_transdc_His_kin-like_C"/>
</dbReference>
<dbReference type="PRINTS" id="PR00344">
    <property type="entry name" value="BCTRLSENSOR"/>
</dbReference>
<protein>
    <recommendedName>
        <fullName evidence="3">histidine kinase</fullName>
        <ecNumber evidence="3">2.7.13.3</ecNumber>
    </recommendedName>
</protein>
<dbReference type="InterPro" id="IPR003594">
    <property type="entry name" value="HATPase_dom"/>
</dbReference>
<dbReference type="EC" id="2.7.13.3" evidence="3"/>
<organism evidence="10 11">
    <name type="scientific">Clostridium tetanomorphum</name>
    <dbReference type="NCBI Taxonomy" id="1553"/>
    <lineage>
        <taxon>Bacteria</taxon>
        <taxon>Bacillati</taxon>
        <taxon>Bacillota</taxon>
        <taxon>Clostridia</taxon>
        <taxon>Eubacteriales</taxon>
        <taxon>Clostridiaceae</taxon>
        <taxon>Clostridium</taxon>
    </lineage>
</organism>
<evidence type="ECO:0000313" key="10">
    <source>
        <dbReference type="EMBL" id="MBC2398216.1"/>
    </source>
</evidence>
<evidence type="ECO:0000256" key="1">
    <source>
        <dbReference type="ARBA" id="ARBA00000085"/>
    </source>
</evidence>
<dbReference type="PANTHER" id="PTHR45453:SF1">
    <property type="entry name" value="PHOSPHATE REGULON SENSOR PROTEIN PHOR"/>
    <property type="match status" value="1"/>
</dbReference>
<dbReference type="InterPro" id="IPR036097">
    <property type="entry name" value="HisK_dim/P_sf"/>
</dbReference>
<dbReference type="RefSeq" id="WP_035145649.1">
    <property type="nucleotide sequence ID" value="NZ_JAAZWO010000011.1"/>
</dbReference>
<keyword evidence="11" id="KW-1185">Reference proteome</keyword>
<evidence type="ECO:0000256" key="8">
    <source>
        <dbReference type="SAM" id="Phobius"/>
    </source>
</evidence>
<keyword evidence="6 10" id="KW-0418">Kinase</keyword>
<dbReference type="Gene3D" id="3.30.565.10">
    <property type="entry name" value="Histidine kinase-like ATPase, C-terminal domain"/>
    <property type="match status" value="1"/>
</dbReference>
<dbReference type="SMART" id="SM00387">
    <property type="entry name" value="HATPase_c"/>
    <property type="match status" value="1"/>
</dbReference>
<comment type="caution">
    <text evidence="10">The sequence shown here is derived from an EMBL/GenBank/DDBJ whole genome shotgun (WGS) entry which is preliminary data.</text>
</comment>
<keyword evidence="8" id="KW-1133">Transmembrane helix</keyword>
<evidence type="ECO:0000259" key="9">
    <source>
        <dbReference type="PROSITE" id="PS50109"/>
    </source>
</evidence>
<feature type="transmembrane region" description="Helical" evidence="8">
    <location>
        <begin position="57"/>
        <end position="78"/>
    </location>
</feature>
<evidence type="ECO:0000256" key="5">
    <source>
        <dbReference type="ARBA" id="ARBA00022679"/>
    </source>
</evidence>
<keyword evidence="7" id="KW-0902">Two-component regulatory system</keyword>
<evidence type="ECO:0000256" key="3">
    <source>
        <dbReference type="ARBA" id="ARBA00012438"/>
    </source>
</evidence>
<keyword evidence="5" id="KW-0808">Transferase</keyword>
<comment type="catalytic activity">
    <reaction evidence="1">
        <text>ATP + protein L-histidine = ADP + protein N-phospho-L-histidine.</text>
        <dbReference type="EC" id="2.7.13.3"/>
    </reaction>
</comment>
<sequence length="372" mass="43277">MKYVKDYILSNVYFIISLILVFSIVIFSIAFVLTSFINLAPMLGLSEQITGEISKFVIHNHVNVAIITFVFVYGWYLIYPMLHIQKWNIQIAKGNFKEPVNRHGKPRSRSKSGNIRLVFCLYRGLIKEIDYLTKALIKNEEDRKQLDKMRKEWIAGVSHDLKTPLSYVKGYSTMLLSKQYQWNEEEKQEFLQKIQNQALYMEECIEELNYSFQLESGELPINKEKKDIVEFIRCVIIDTVNHPKSKGRELYFESNIDYYETLFDSMLFKRALINILMNGAIHNSEGTIINTYLNVRQEDIIINVKDNGKGIDEETKKHIFERYHRSTCKDGNGLGMSIAKQFIIAHDGKINIHSEIDKGTSIIITLPNCNPH</sequence>